<sequence>MVNNIKNLDVLDIQQQVDSTKDFISKTKETVEQVKQALNGITTLHDGFSGNTADSIRSFYEEAHKPFLEFMESFLVQYEQALSSVNDQVLSFEPNESGFIRQEFLEGELTNKMQKAQDSLSATTDAINQQLNSVRDLASVSHVKDDAFLDSIADAKKRINKTVDNMYEMDSNATSKLDKSEDDMQQMKTYMSKLKDAIDKNNITVDKFNITQFNSAFFSYHDEFKLMAKGRNALATGEKAEITAEEFNQLYPYIKNKKNVIDEYYEWNGTYHTLKDGRIIREYMHDTGVSYEFVDKIPEPRSKPLSDTEEFVYGAVGGVWNFFTEDLATVLNPEATNGEKAFALAMFLPVGKPVKIIDKGSGFVSDGIKSLIR</sequence>
<dbReference type="EMBL" id="NPBJ01000035">
    <property type="protein sequence ID" value="PAD98567.1"/>
    <property type="molecule type" value="Genomic_DNA"/>
</dbReference>
<organism evidence="3 4">
    <name type="scientific">Terribacillus saccharophilus</name>
    <dbReference type="NCBI Taxonomy" id="361277"/>
    <lineage>
        <taxon>Bacteria</taxon>
        <taxon>Bacillati</taxon>
        <taxon>Bacillota</taxon>
        <taxon>Bacilli</taxon>
        <taxon>Bacillales</taxon>
        <taxon>Bacillaceae</taxon>
        <taxon>Terribacillus</taxon>
    </lineage>
</organism>
<evidence type="ECO:0000313" key="4">
    <source>
        <dbReference type="Proteomes" id="UP000216852"/>
    </source>
</evidence>
<evidence type="ECO:0000259" key="2">
    <source>
        <dbReference type="PROSITE" id="PS51756"/>
    </source>
</evidence>
<keyword evidence="4" id="KW-1185">Reference proteome</keyword>
<accession>A0ABX4GUM1</accession>
<reference evidence="3 4" key="1">
    <citation type="submission" date="2017-07" db="EMBL/GenBank/DDBJ databases">
        <title>Isolation and whole genome analysis of endospore-forming bacteria from heroin.</title>
        <authorList>
            <person name="Kalinowski J."/>
            <person name="Ahrens B."/>
            <person name="Al-Dilaimi A."/>
            <person name="Winkler A."/>
            <person name="Wibberg D."/>
            <person name="Schleenbecker U."/>
            <person name="Ruckert C."/>
            <person name="Wolfel R."/>
            <person name="Grass G."/>
        </authorList>
    </citation>
    <scope>NUCLEOTIDE SEQUENCE [LARGE SCALE GENOMIC DNA]</scope>
    <source>
        <strain evidence="3 4">7517-1</strain>
    </source>
</reference>
<dbReference type="InterPro" id="IPR006829">
    <property type="entry name" value="LXG_dom"/>
</dbReference>
<dbReference type="PROSITE" id="PS51756">
    <property type="entry name" value="LXG"/>
    <property type="match status" value="1"/>
</dbReference>
<protein>
    <recommendedName>
        <fullName evidence="2">LXG domain-containing protein</fullName>
    </recommendedName>
</protein>
<comment type="caution">
    <text evidence="3">The sequence shown here is derived from an EMBL/GenBank/DDBJ whole genome shotgun (WGS) entry which is preliminary data.</text>
</comment>
<feature type="domain" description="LXG" evidence="2">
    <location>
        <begin position="4"/>
        <end position="244"/>
    </location>
</feature>
<dbReference type="Proteomes" id="UP000216852">
    <property type="component" value="Unassembled WGS sequence"/>
</dbReference>
<evidence type="ECO:0000256" key="1">
    <source>
        <dbReference type="ARBA" id="ARBA00034117"/>
    </source>
</evidence>
<dbReference type="Pfam" id="PF04740">
    <property type="entry name" value="LXG"/>
    <property type="match status" value="1"/>
</dbReference>
<gene>
    <name evidence="3" type="ORF">CHH48_16565</name>
</gene>
<name>A0ABX4GUM1_9BACI</name>
<comment type="similarity">
    <text evidence="1">In the N-terminal section; belongs to the LXG family.</text>
</comment>
<proteinExistence type="inferred from homology"/>
<evidence type="ECO:0000313" key="3">
    <source>
        <dbReference type="EMBL" id="PAD98567.1"/>
    </source>
</evidence>